<name>A0A0F9X2Y1_9ZZZZ</name>
<dbReference type="GO" id="GO:0008237">
    <property type="term" value="F:metallopeptidase activity"/>
    <property type="evidence" value="ECO:0007669"/>
    <property type="project" value="InterPro"/>
</dbReference>
<organism evidence="2">
    <name type="scientific">marine sediment metagenome</name>
    <dbReference type="NCBI Taxonomy" id="412755"/>
    <lineage>
        <taxon>unclassified sequences</taxon>
        <taxon>metagenomes</taxon>
        <taxon>ecological metagenomes</taxon>
    </lineage>
</organism>
<dbReference type="EMBL" id="LAZR01000154">
    <property type="protein sequence ID" value="KKN85823.1"/>
    <property type="molecule type" value="Genomic_DNA"/>
</dbReference>
<sequence length="306" mass="33050">MRRSTAILVGSLVFVLAGAASALDIVPTWHDAAFHTWTAAEKAVVERAIQEWEAAINMPGTVDIGMGWETGVPYGAVTYLWNWPSTPGADWYPWSGEIGHHIAFNSGAGWYVDPDPSTDEGFGGYDLLTIARHELGHALGHFAGIWFDDVYISWYDRWEGQITGNTFDPGGLNVAMVGGDHGHVSSGSELMNPTVWPGQRRDVSETIRAMFNKAHGYDMYPDFNKDLIVNATDLAIMKSSFGSSSKTWSQGDANFDGVVDGTDLAILKGAFGFNGLAASGVPEPASLALLGLGAVAAITRKRRRRL</sequence>
<dbReference type="Gene3D" id="1.10.1330.10">
    <property type="entry name" value="Dockerin domain"/>
    <property type="match status" value="1"/>
</dbReference>
<dbReference type="GO" id="GO:0004553">
    <property type="term" value="F:hydrolase activity, hydrolyzing O-glycosyl compounds"/>
    <property type="evidence" value="ECO:0007669"/>
    <property type="project" value="InterPro"/>
</dbReference>
<comment type="caution">
    <text evidence="2">The sequence shown here is derived from an EMBL/GenBank/DDBJ whole genome shotgun (WGS) entry which is preliminary data.</text>
</comment>
<dbReference type="GO" id="GO:0000272">
    <property type="term" value="P:polysaccharide catabolic process"/>
    <property type="evidence" value="ECO:0007669"/>
    <property type="project" value="InterPro"/>
</dbReference>
<dbReference type="InterPro" id="IPR013424">
    <property type="entry name" value="Ice-binding_C"/>
</dbReference>
<dbReference type="Pfam" id="PF00404">
    <property type="entry name" value="Dockerin_1"/>
    <property type="match status" value="1"/>
</dbReference>
<feature type="domain" description="Ice-binding protein C-terminal" evidence="1">
    <location>
        <begin position="281"/>
        <end position="303"/>
    </location>
</feature>
<dbReference type="NCBIfam" id="TIGR02595">
    <property type="entry name" value="PEP_CTERM"/>
    <property type="match status" value="1"/>
</dbReference>
<reference evidence="2" key="1">
    <citation type="journal article" date="2015" name="Nature">
        <title>Complex archaea that bridge the gap between prokaryotes and eukaryotes.</title>
        <authorList>
            <person name="Spang A."/>
            <person name="Saw J.H."/>
            <person name="Jorgensen S.L."/>
            <person name="Zaremba-Niedzwiedzka K."/>
            <person name="Martijn J."/>
            <person name="Lind A.E."/>
            <person name="van Eijk R."/>
            <person name="Schleper C."/>
            <person name="Guy L."/>
            <person name="Ettema T.J."/>
        </authorList>
    </citation>
    <scope>NUCLEOTIDE SEQUENCE</scope>
</reference>
<accession>A0A0F9X2Y1</accession>
<dbReference type="SUPFAM" id="SSF63446">
    <property type="entry name" value="Type I dockerin domain"/>
    <property type="match status" value="1"/>
</dbReference>
<evidence type="ECO:0000259" key="1">
    <source>
        <dbReference type="Pfam" id="PF07589"/>
    </source>
</evidence>
<dbReference type="InterPro" id="IPR024079">
    <property type="entry name" value="MetalloPept_cat_dom_sf"/>
</dbReference>
<dbReference type="Gene3D" id="3.40.390.10">
    <property type="entry name" value="Collagenase (Catalytic Domain)"/>
    <property type="match status" value="1"/>
</dbReference>
<gene>
    <name evidence="2" type="ORF">LCGC14_0274400</name>
</gene>
<dbReference type="SUPFAM" id="SSF55486">
    <property type="entry name" value="Metalloproteases ('zincins'), catalytic domain"/>
    <property type="match status" value="1"/>
</dbReference>
<dbReference type="InterPro" id="IPR002105">
    <property type="entry name" value="Dockerin_1_rpt"/>
</dbReference>
<proteinExistence type="predicted"/>
<dbReference type="AlphaFoldDB" id="A0A0F9X2Y1"/>
<dbReference type="InterPro" id="IPR036439">
    <property type="entry name" value="Dockerin_dom_sf"/>
</dbReference>
<evidence type="ECO:0000313" key="2">
    <source>
        <dbReference type="EMBL" id="KKN85823.1"/>
    </source>
</evidence>
<protein>
    <recommendedName>
        <fullName evidence="1">Ice-binding protein C-terminal domain-containing protein</fullName>
    </recommendedName>
</protein>
<dbReference type="Pfam" id="PF07589">
    <property type="entry name" value="PEP-CTERM"/>
    <property type="match status" value="1"/>
</dbReference>